<dbReference type="Pfam" id="PF16866">
    <property type="entry name" value="PHD_4"/>
    <property type="match status" value="1"/>
</dbReference>
<dbReference type="InterPro" id="IPR013083">
    <property type="entry name" value="Znf_RING/FYVE/PHD"/>
</dbReference>
<evidence type="ECO:0000256" key="4">
    <source>
        <dbReference type="ARBA" id="ARBA00013246"/>
    </source>
</evidence>
<evidence type="ECO:0000256" key="2">
    <source>
        <dbReference type="ARBA" id="ARBA00004123"/>
    </source>
</evidence>
<keyword evidence="8" id="KW-0156">Chromatin regulator</keyword>
<dbReference type="FunFam" id="2.60.120.650:FF:000005">
    <property type="entry name" value="lysine-specific demethylase 2A isoform X1"/>
    <property type="match status" value="1"/>
</dbReference>
<protein>
    <recommendedName>
        <fullName evidence="4">[histone H3]-dimethyl-L-lysine(36) demethylase</fullName>
        <ecNumber evidence="4">1.14.11.27</ecNumber>
    </recommendedName>
</protein>
<dbReference type="PROSITE" id="PS50903">
    <property type="entry name" value="RUBREDOXIN_LIKE"/>
    <property type="match status" value="1"/>
</dbReference>
<dbReference type="InterPro" id="IPR006553">
    <property type="entry name" value="Leu-rich_rpt_Cys-con_subtyp"/>
</dbReference>
<feature type="compositionally biased region" description="Basic and acidic residues" evidence="16">
    <location>
        <begin position="453"/>
        <end position="464"/>
    </location>
</feature>
<keyword evidence="6" id="KW-0863">Zinc-finger</keyword>
<dbReference type="Gene3D" id="3.80.10.10">
    <property type="entry name" value="Ribonuclease Inhibitor"/>
    <property type="match status" value="1"/>
</dbReference>
<keyword evidence="17" id="KW-0808">Transferase</keyword>
<reference evidence="17" key="1">
    <citation type="journal article" date="2012" name="Nature">
        <title>The oyster genome reveals stress adaptation and complexity of shell formation.</title>
        <authorList>
            <person name="Zhang G."/>
            <person name="Fang X."/>
            <person name="Guo X."/>
            <person name="Li L."/>
            <person name="Luo R."/>
            <person name="Xu F."/>
            <person name="Yang P."/>
            <person name="Zhang L."/>
            <person name="Wang X."/>
            <person name="Qi H."/>
            <person name="Xiong Z."/>
            <person name="Que H."/>
            <person name="Xie Y."/>
            <person name="Holland P.W."/>
            <person name="Paps J."/>
            <person name="Zhu Y."/>
            <person name="Wu F."/>
            <person name="Chen Y."/>
            <person name="Wang J."/>
            <person name="Peng C."/>
            <person name="Meng J."/>
            <person name="Yang L."/>
            <person name="Liu J."/>
            <person name="Wen B."/>
            <person name="Zhang N."/>
            <person name="Huang Z."/>
            <person name="Zhu Q."/>
            <person name="Feng Y."/>
            <person name="Mount A."/>
            <person name="Hedgecock D."/>
            <person name="Xu Z."/>
            <person name="Liu Y."/>
            <person name="Domazet-Loso T."/>
            <person name="Du Y."/>
            <person name="Sun X."/>
            <person name="Zhang S."/>
            <person name="Liu B."/>
            <person name="Cheng P."/>
            <person name="Jiang X."/>
            <person name="Li J."/>
            <person name="Fan D."/>
            <person name="Wang W."/>
            <person name="Fu W."/>
            <person name="Wang T."/>
            <person name="Wang B."/>
            <person name="Zhang J."/>
            <person name="Peng Z."/>
            <person name="Li Y."/>
            <person name="Li N."/>
            <person name="Wang J."/>
            <person name="Chen M."/>
            <person name="He Y."/>
            <person name="Tan F."/>
            <person name="Song X."/>
            <person name="Zheng Q."/>
            <person name="Huang R."/>
            <person name="Yang H."/>
            <person name="Du X."/>
            <person name="Chen L."/>
            <person name="Yang M."/>
            <person name="Gaffney P.M."/>
            <person name="Wang S."/>
            <person name="Luo L."/>
            <person name="She Z."/>
            <person name="Ming Y."/>
            <person name="Huang W."/>
            <person name="Zhang S."/>
            <person name="Huang B."/>
            <person name="Zhang Y."/>
            <person name="Qu T."/>
            <person name="Ni P."/>
            <person name="Miao G."/>
            <person name="Wang J."/>
            <person name="Wang Q."/>
            <person name="Steinberg C.E."/>
            <person name="Wang H."/>
            <person name="Li N."/>
            <person name="Qian L."/>
            <person name="Zhang G."/>
            <person name="Li Y."/>
            <person name="Yang H."/>
            <person name="Liu X."/>
            <person name="Wang J."/>
            <person name="Yin Y."/>
            <person name="Wang J."/>
        </authorList>
    </citation>
    <scope>NUCLEOTIDE SEQUENCE [LARGE SCALE GENOMIC DNA]</scope>
    <source>
        <strain evidence="17">05x7-T-G4-1.051#20</strain>
    </source>
</reference>
<keyword evidence="13" id="KW-0804">Transcription</keyword>
<evidence type="ECO:0000256" key="7">
    <source>
        <dbReference type="ARBA" id="ARBA00022833"/>
    </source>
</evidence>
<dbReference type="EMBL" id="JH816368">
    <property type="protein sequence ID" value="EKC41398.1"/>
    <property type="molecule type" value="Genomic_DNA"/>
</dbReference>
<dbReference type="InterPro" id="IPR003347">
    <property type="entry name" value="JmjC_dom"/>
</dbReference>
<evidence type="ECO:0000256" key="1">
    <source>
        <dbReference type="ARBA" id="ARBA00001954"/>
    </source>
</evidence>
<dbReference type="EC" id="1.14.11.27" evidence="4"/>
<name>K1R6F6_MAGGI</name>
<dbReference type="Gene3D" id="1.20.58.1360">
    <property type="match status" value="1"/>
</dbReference>
<dbReference type="InterPro" id="IPR024934">
    <property type="entry name" value="Rubredoxin-like_dom"/>
</dbReference>
<evidence type="ECO:0000256" key="12">
    <source>
        <dbReference type="ARBA" id="ARBA00023015"/>
    </source>
</evidence>
<dbReference type="SMART" id="SM00367">
    <property type="entry name" value="LRR_CC"/>
    <property type="match status" value="4"/>
</dbReference>
<feature type="region of interest" description="Disordered" evidence="16">
    <location>
        <begin position="1075"/>
        <end position="1108"/>
    </location>
</feature>
<dbReference type="PANTHER" id="PTHR23123">
    <property type="entry name" value="PHD/F-BOX CONTAINING PROTEIN"/>
    <property type="match status" value="1"/>
</dbReference>
<dbReference type="GO" id="GO:0005506">
    <property type="term" value="F:iron ion binding"/>
    <property type="evidence" value="ECO:0007669"/>
    <property type="project" value="InterPro"/>
</dbReference>
<keyword evidence="17" id="KW-0489">Methyltransferase</keyword>
<dbReference type="Gene3D" id="6.10.280.250">
    <property type="match status" value="1"/>
</dbReference>
<evidence type="ECO:0000256" key="14">
    <source>
        <dbReference type="ARBA" id="ARBA00023242"/>
    </source>
</evidence>
<comment type="cofactor">
    <cofactor evidence="1">
        <name>Fe(2+)</name>
        <dbReference type="ChEBI" id="CHEBI:29033"/>
    </cofactor>
</comment>
<keyword evidence="7" id="KW-0862">Zinc</keyword>
<dbReference type="InterPro" id="IPR032675">
    <property type="entry name" value="LRR_dom_sf"/>
</dbReference>
<dbReference type="GO" id="GO:0032259">
    <property type="term" value="P:methylation"/>
    <property type="evidence" value="ECO:0007669"/>
    <property type="project" value="UniProtKB-KW"/>
</dbReference>
<feature type="region of interest" description="Disordered" evidence="16">
    <location>
        <begin position="452"/>
        <end position="586"/>
    </location>
</feature>
<evidence type="ECO:0000256" key="16">
    <source>
        <dbReference type="SAM" id="MobiDB-lite"/>
    </source>
</evidence>
<dbReference type="CDD" id="cd21743">
    <property type="entry name" value="CTD_KDM2A_2B-like"/>
    <property type="match status" value="1"/>
</dbReference>
<dbReference type="PROSITE" id="PS51184">
    <property type="entry name" value="JMJC"/>
    <property type="match status" value="1"/>
</dbReference>
<feature type="compositionally biased region" description="Acidic residues" evidence="16">
    <location>
        <begin position="876"/>
        <end position="885"/>
    </location>
</feature>
<feature type="region of interest" description="Disordered" evidence="16">
    <location>
        <begin position="987"/>
        <end position="1012"/>
    </location>
</feature>
<organism evidence="17">
    <name type="scientific">Magallana gigas</name>
    <name type="common">Pacific oyster</name>
    <name type="synonym">Crassostrea gigas</name>
    <dbReference type="NCBI Taxonomy" id="29159"/>
    <lineage>
        <taxon>Eukaryota</taxon>
        <taxon>Metazoa</taxon>
        <taxon>Spiralia</taxon>
        <taxon>Lophotrochozoa</taxon>
        <taxon>Mollusca</taxon>
        <taxon>Bivalvia</taxon>
        <taxon>Autobranchia</taxon>
        <taxon>Pteriomorphia</taxon>
        <taxon>Ostreida</taxon>
        <taxon>Ostreoidea</taxon>
        <taxon>Ostreidae</taxon>
        <taxon>Magallana</taxon>
    </lineage>
</organism>
<evidence type="ECO:0000256" key="10">
    <source>
        <dbReference type="ARBA" id="ARBA00023002"/>
    </source>
</evidence>
<dbReference type="GO" id="GO:0003677">
    <property type="term" value="F:DNA binding"/>
    <property type="evidence" value="ECO:0007669"/>
    <property type="project" value="InterPro"/>
</dbReference>
<dbReference type="SMART" id="SM00558">
    <property type="entry name" value="JmjC"/>
    <property type="match status" value="1"/>
</dbReference>
<dbReference type="PROSITE" id="PS51058">
    <property type="entry name" value="ZF_CXXC"/>
    <property type="match status" value="1"/>
</dbReference>
<dbReference type="CDD" id="cd15555">
    <property type="entry name" value="PHD_KDM2A_2B"/>
    <property type="match status" value="1"/>
</dbReference>
<dbReference type="InterPro" id="IPR041070">
    <property type="entry name" value="JHD"/>
</dbReference>
<dbReference type="InterPro" id="IPR057207">
    <property type="entry name" value="FBXL15_LRR"/>
</dbReference>
<feature type="compositionally biased region" description="Polar residues" evidence="16">
    <location>
        <begin position="1091"/>
        <end position="1104"/>
    </location>
</feature>
<feature type="compositionally biased region" description="Polar residues" evidence="16">
    <location>
        <begin position="487"/>
        <end position="509"/>
    </location>
</feature>
<dbReference type="InterPro" id="IPR002857">
    <property type="entry name" value="Znf_CXXC"/>
</dbReference>
<evidence type="ECO:0000256" key="5">
    <source>
        <dbReference type="ARBA" id="ARBA00022723"/>
    </source>
</evidence>
<dbReference type="Gene3D" id="2.60.120.650">
    <property type="entry name" value="Cupin"/>
    <property type="match status" value="1"/>
</dbReference>
<evidence type="ECO:0000256" key="6">
    <source>
        <dbReference type="ARBA" id="ARBA00022771"/>
    </source>
</evidence>
<proteinExistence type="inferred from homology"/>
<keyword evidence="10" id="KW-0560">Oxidoreductase</keyword>
<dbReference type="Gene3D" id="3.30.40.10">
    <property type="entry name" value="Zinc/RING finger domain, C3HC4 (zinc finger)"/>
    <property type="match status" value="1"/>
</dbReference>
<dbReference type="SUPFAM" id="SSF51197">
    <property type="entry name" value="Clavaminate synthase-like"/>
    <property type="match status" value="1"/>
</dbReference>
<keyword evidence="12" id="KW-0805">Transcription regulation</keyword>
<feature type="compositionally biased region" description="Polar residues" evidence="16">
    <location>
        <begin position="886"/>
        <end position="912"/>
    </location>
</feature>
<dbReference type="Pfam" id="PF17811">
    <property type="entry name" value="JHD"/>
    <property type="match status" value="1"/>
</dbReference>
<evidence type="ECO:0000256" key="9">
    <source>
        <dbReference type="ARBA" id="ARBA00022964"/>
    </source>
</evidence>
<dbReference type="Pfam" id="PF02008">
    <property type="entry name" value="zf-CXXC"/>
    <property type="match status" value="1"/>
</dbReference>
<dbReference type="InterPro" id="IPR050690">
    <property type="entry name" value="JHDM1_Histone_Demethylase"/>
</dbReference>
<dbReference type="FunCoup" id="K1R6F6">
    <property type="interactions" value="934"/>
</dbReference>
<evidence type="ECO:0000313" key="17">
    <source>
        <dbReference type="EMBL" id="EKC41398.1"/>
    </source>
</evidence>
<keyword evidence="11" id="KW-0408">Iron</keyword>
<sequence>MTMPVDAQAAATLYPTALVLNFTQHINTSSAKNNIIPNPVENAHDICMKDCIFSCGDSFTELTLWTLLTASMCGKMQVLAINASKWTETSKEYVLRLNVSGLIKMTDSQERGRKLRVKERKTYTDVDLDDDDIDGKRSYTLDEKLRSNKYNRKYVNELTGTEFGLKYIQENGLEYPIVFVDKTGLGLRVPSENFKVSDVKQCVGSRRMLDVMDVNTQKGMEMSMREWVQYYDNPDRQRLLNVISLEFSHTKLENYVESPTFVRQIDWVDTVWPRHLKECQTESTNIIEKMKYPKVQKYCLMSVQGCYTDFHIDFGGTSVWYHILHGEKVFWLIPPTEKNIDIYTNWVLSGKQGDIFLADHVEGCQKIELLQGYTFIIPSGWIHAVYTPKDSLVFGGNFLHSYNIINQLRVSEVEDKTRVPQKFRYPFYTEIAWYVLARYISCITGKQCLELPPEDKENEDRREFSPFLQDECSQDTDNSVHTHRSTTPKLSKSVTIELTRIDQSPSIHRSVSEEEAVTPQRVRSPRKLSSDSCSSADTEIYDKSEDILGSLTSGESQEKKMDTTQTGGKKPKSSDSTYKMAHSPSVRGNRKEHKVCYLTKCELRGLEKLIQWIEEHPTAKKGYPKDILDPETLLNDAKQMLEDHASDDQSLACNGEALLVWPASKKPPKPKVYKTGQGHLKLTKSQQAKSNSTSCIRRRRTRCKKCEPCTRTDCGECNFCKDMKKYGGPGRMKQSCKSRQCLAPVIPNAAICMICGKDDRVKSSENPDEMITTLMECCICWEINHPECVRKKHENLENEGTINEDLPNSWECPKCCQDGKQGLLKARFSRIKKEESLYSPRAGSPASSYDSTTEIKSESEAEGKRVVMKQEREYSDFEVNEDSLTETESSSVDTRIGLTTTQSPEQTASHTPSPKDPPTFKQTLQKKFSPKSFGVRRKPGRPIGSSNQLKKKSAWNISPNKSSKVKETVITRSGRKVKRSPQLLGDDMELDFPKKRPKREGFVSRPDDPGDMEVKVVKSQGLLSSTASNNEATESYYSSEEVTNFEFVQTKVKKVSEDKQTVRENPLPKKTYKVRQSYGAGRRGRKAEKVSSGTRPSQMKSCDSGQGKVTEVVQRKYVVRPPAPSPPPDCVELNNGAFHLLEKVHWTKVFSFLPHADLARCLSVCKAFYSWGMNCELWPVIDLSRKRICQTHIIGMVKRQPDSLKLDNVIMTQQQLTWLLARIPQLKTLSLSSCSWSTVSALCFSCCPLLTTLNLNWMLGLSHQHFRDLVTPPTDLRPGMNDVSRFHNLRTLRLAGTEIEDESLQLIPQHLTQLRDLDISYCPRVTNEGIKKLVEANNAVITKSLRVLDISGSRSLTNQTLDSLVKCVNLSVVKIHKCSNITAISVQRFPNKAVKFLK</sequence>
<keyword evidence="14" id="KW-0539">Nucleus</keyword>
<evidence type="ECO:0000256" key="8">
    <source>
        <dbReference type="ARBA" id="ARBA00022853"/>
    </source>
</evidence>
<gene>
    <name evidence="17" type="ORF">CGI_10025673</name>
</gene>
<dbReference type="GO" id="GO:0140680">
    <property type="term" value="F:histone H3K36me/H3K36me2 demethylase activity"/>
    <property type="evidence" value="ECO:0007669"/>
    <property type="project" value="UniProtKB-EC"/>
</dbReference>
<comment type="catalytic activity">
    <reaction evidence="15">
        <text>N(6),N(6)-dimethyl-L-lysyl(36)-[histone H3] + 2 2-oxoglutarate + 2 O2 = L-lysyl(36)-[histone H3] + 2 formaldehyde + 2 succinate + 2 CO2</text>
        <dbReference type="Rhea" id="RHEA:42032"/>
        <dbReference type="Rhea" id="RHEA-COMP:9785"/>
        <dbReference type="Rhea" id="RHEA-COMP:9787"/>
        <dbReference type="ChEBI" id="CHEBI:15379"/>
        <dbReference type="ChEBI" id="CHEBI:16526"/>
        <dbReference type="ChEBI" id="CHEBI:16810"/>
        <dbReference type="ChEBI" id="CHEBI:16842"/>
        <dbReference type="ChEBI" id="CHEBI:29969"/>
        <dbReference type="ChEBI" id="CHEBI:30031"/>
        <dbReference type="ChEBI" id="CHEBI:61976"/>
        <dbReference type="EC" id="1.14.11.27"/>
    </reaction>
</comment>
<dbReference type="HOGENOM" id="CLU_003540_0_0_1"/>
<dbReference type="GO" id="GO:0008270">
    <property type="term" value="F:zinc ion binding"/>
    <property type="evidence" value="ECO:0007669"/>
    <property type="project" value="UniProtKB-KW"/>
</dbReference>
<dbReference type="GO" id="GO:0008168">
    <property type="term" value="F:methyltransferase activity"/>
    <property type="evidence" value="ECO:0007669"/>
    <property type="project" value="UniProtKB-KW"/>
</dbReference>
<comment type="similarity">
    <text evidence="3">Belongs to the JHDM1 histone demethylase family.</text>
</comment>
<dbReference type="InterPro" id="IPR019787">
    <property type="entry name" value="Znf_PHD-finger"/>
</dbReference>
<accession>K1R6F6</accession>
<dbReference type="Pfam" id="PF25372">
    <property type="entry name" value="DUF7885"/>
    <property type="match status" value="1"/>
</dbReference>
<evidence type="ECO:0000256" key="11">
    <source>
        <dbReference type="ARBA" id="ARBA00023004"/>
    </source>
</evidence>
<dbReference type="GO" id="GO:0005634">
    <property type="term" value="C:nucleus"/>
    <property type="evidence" value="ECO:0007669"/>
    <property type="project" value="UniProtKB-SubCell"/>
</dbReference>
<evidence type="ECO:0000256" key="15">
    <source>
        <dbReference type="ARBA" id="ARBA00047915"/>
    </source>
</evidence>
<keyword evidence="9" id="KW-0223">Dioxygenase</keyword>
<feature type="compositionally biased region" description="Basic and acidic residues" evidence="16">
    <location>
        <begin position="853"/>
        <end position="875"/>
    </location>
</feature>
<dbReference type="InParanoid" id="K1R6F6"/>
<feature type="compositionally biased region" description="Basic and acidic residues" evidence="16">
    <location>
        <begin position="991"/>
        <end position="1012"/>
    </location>
</feature>
<evidence type="ECO:0000256" key="3">
    <source>
        <dbReference type="ARBA" id="ARBA00008037"/>
    </source>
</evidence>
<dbReference type="SUPFAM" id="SSF52047">
    <property type="entry name" value="RNI-like"/>
    <property type="match status" value="1"/>
</dbReference>
<feature type="region of interest" description="Disordered" evidence="16">
    <location>
        <begin position="835"/>
        <end position="951"/>
    </location>
</feature>
<evidence type="ECO:0000256" key="13">
    <source>
        <dbReference type="ARBA" id="ARBA00023163"/>
    </source>
</evidence>
<comment type="subcellular location">
    <subcellularLocation>
        <location evidence="2">Nucleus</location>
    </subcellularLocation>
</comment>
<keyword evidence="5" id="KW-0479">Metal-binding</keyword>